<dbReference type="SUPFAM" id="SSF81336">
    <property type="entry name" value="F1F0 ATP synthase subunit A"/>
    <property type="match status" value="1"/>
</dbReference>
<protein>
    <recommendedName>
        <fullName evidence="11">ATP synthase subunit a</fullName>
    </recommendedName>
</protein>
<evidence type="ECO:0000256" key="4">
    <source>
        <dbReference type="ARBA" id="ARBA00022547"/>
    </source>
</evidence>
<feature type="transmembrane region" description="Helical" evidence="12">
    <location>
        <begin position="72"/>
        <end position="93"/>
    </location>
</feature>
<dbReference type="PANTHER" id="PTHR11410:SF0">
    <property type="entry name" value="ATP SYNTHASE SUBUNIT A"/>
    <property type="match status" value="1"/>
</dbReference>
<evidence type="ECO:0000256" key="7">
    <source>
        <dbReference type="ARBA" id="ARBA00022989"/>
    </source>
</evidence>
<evidence type="ECO:0000256" key="2">
    <source>
        <dbReference type="ARBA" id="ARBA00006810"/>
    </source>
</evidence>
<name>A0A7D0GHH3_9BIVA</name>
<dbReference type="EMBL" id="MH535977">
    <property type="protein sequence ID" value="QDH82321.1"/>
    <property type="molecule type" value="Genomic_DNA"/>
</dbReference>
<feature type="transmembrane region" description="Helical" evidence="12">
    <location>
        <begin position="99"/>
        <end position="125"/>
    </location>
</feature>
<dbReference type="Gene3D" id="1.20.120.220">
    <property type="entry name" value="ATP synthase, F0 complex, subunit A"/>
    <property type="match status" value="1"/>
</dbReference>
<gene>
    <name evidence="13" type="primary">Atp6</name>
</gene>
<keyword evidence="6" id="KW-0375">Hydrogen ion transport</keyword>
<keyword evidence="4" id="KW-0138">CF(0)</keyword>
<keyword evidence="5 12" id="KW-0812">Transmembrane</keyword>
<reference evidence="13" key="1">
    <citation type="submission" date="2018-06" db="EMBL/GenBank/DDBJ databases">
        <authorList>
            <person name="Sun S."/>
            <person name="Li Q."/>
            <person name="Kong L."/>
            <person name="Yu H."/>
        </authorList>
    </citation>
    <scope>NUCLEOTIDE SEQUENCE</scope>
</reference>
<dbReference type="InterPro" id="IPR035908">
    <property type="entry name" value="F0_ATP_A_sf"/>
</dbReference>
<feature type="transmembrane region" description="Helical" evidence="12">
    <location>
        <begin position="162"/>
        <end position="188"/>
    </location>
</feature>
<organism evidence="13">
    <name type="scientific">Anadara consociata</name>
    <dbReference type="NCBI Taxonomy" id="2592665"/>
    <lineage>
        <taxon>Eukaryota</taxon>
        <taxon>Metazoa</taxon>
        <taxon>Spiralia</taxon>
        <taxon>Lophotrochozoa</taxon>
        <taxon>Mollusca</taxon>
        <taxon>Bivalvia</taxon>
        <taxon>Autobranchia</taxon>
        <taxon>Pteriomorphia</taxon>
        <taxon>Arcoida</taxon>
        <taxon>Arcoidea</taxon>
        <taxon>Arcidae</taxon>
        <taxon>Anadara</taxon>
    </lineage>
</organism>
<dbReference type="GO" id="GO:0005743">
    <property type="term" value="C:mitochondrial inner membrane"/>
    <property type="evidence" value="ECO:0007669"/>
    <property type="project" value="UniProtKB-SubCell"/>
</dbReference>
<keyword evidence="13" id="KW-0496">Mitochondrion</keyword>
<dbReference type="CDD" id="cd00310">
    <property type="entry name" value="ATP-synt_Fo_a_6"/>
    <property type="match status" value="1"/>
</dbReference>
<feature type="transmembrane region" description="Helical" evidence="12">
    <location>
        <begin position="137"/>
        <end position="156"/>
    </location>
</feature>
<feature type="transmembrane region" description="Helical" evidence="12">
    <location>
        <begin position="195"/>
        <end position="217"/>
    </location>
</feature>
<keyword evidence="3" id="KW-0813">Transport</keyword>
<evidence type="ECO:0000256" key="12">
    <source>
        <dbReference type="SAM" id="Phobius"/>
    </source>
</evidence>
<evidence type="ECO:0000256" key="10">
    <source>
        <dbReference type="ARBA" id="ARBA00023310"/>
    </source>
</evidence>
<evidence type="ECO:0000256" key="1">
    <source>
        <dbReference type="ARBA" id="ARBA00004141"/>
    </source>
</evidence>
<evidence type="ECO:0000256" key="6">
    <source>
        <dbReference type="ARBA" id="ARBA00022781"/>
    </source>
</evidence>
<dbReference type="GO" id="GO:0045259">
    <property type="term" value="C:proton-transporting ATP synthase complex"/>
    <property type="evidence" value="ECO:0007669"/>
    <property type="project" value="UniProtKB-KW"/>
</dbReference>
<evidence type="ECO:0000256" key="8">
    <source>
        <dbReference type="ARBA" id="ARBA00023065"/>
    </source>
</evidence>
<accession>A0A7D0GHH3</accession>
<dbReference type="InterPro" id="IPR000568">
    <property type="entry name" value="ATP_synth_F0_asu"/>
</dbReference>
<sequence>MVLSIFQEMDGWVSEGLFEGTLVPAFLSWVGVMCLICGVDGVWKTYFTVWLEYLMLLYADLYRGTVKGFSHMVVGVGCLIFIVGMVGMVPGVMSWLEQVVLPVLLAFCFWGGIIMFGICGGWFEFCSKYIPKGMSSLFGGVIGCIEMMSVMARPVVMSVRLLVNMVLGTVVIYSLGAVSICFGSILLLGILGLFFLYETGVCFFQSYVFSMLLGLYMKEVE</sequence>
<comment type="similarity">
    <text evidence="2">Belongs to the ATPase A chain family.</text>
</comment>
<keyword evidence="8" id="KW-0406">Ion transport</keyword>
<dbReference type="GO" id="GO:0046933">
    <property type="term" value="F:proton-transporting ATP synthase activity, rotational mechanism"/>
    <property type="evidence" value="ECO:0007669"/>
    <property type="project" value="TreeGrafter"/>
</dbReference>
<evidence type="ECO:0000256" key="5">
    <source>
        <dbReference type="ARBA" id="ARBA00022692"/>
    </source>
</evidence>
<feature type="transmembrane region" description="Helical" evidence="12">
    <location>
        <begin position="26"/>
        <end position="51"/>
    </location>
</feature>
<evidence type="ECO:0000256" key="3">
    <source>
        <dbReference type="ARBA" id="ARBA00022448"/>
    </source>
</evidence>
<dbReference type="AlphaFoldDB" id="A0A7D0GHH3"/>
<keyword evidence="7 12" id="KW-1133">Transmembrane helix</keyword>
<comment type="subcellular location">
    <subcellularLocation>
        <location evidence="1">Membrane</location>
        <topology evidence="1">Multi-pass membrane protein</topology>
    </subcellularLocation>
    <subcellularLocation>
        <location evidence="11">Mitochondrion inner membrane</location>
        <topology evidence="11">Multi-pass membrane protein</topology>
    </subcellularLocation>
</comment>
<dbReference type="Pfam" id="PF00119">
    <property type="entry name" value="ATP-synt_A"/>
    <property type="match status" value="1"/>
</dbReference>
<evidence type="ECO:0000313" key="13">
    <source>
        <dbReference type="EMBL" id="QDH82321.1"/>
    </source>
</evidence>
<geneLocation type="mitochondrion" evidence="13"/>
<keyword evidence="10" id="KW-0066">ATP synthesis</keyword>
<keyword evidence="9 12" id="KW-0472">Membrane</keyword>
<dbReference type="PANTHER" id="PTHR11410">
    <property type="entry name" value="ATP SYNTHASE SUBUNIT A"/>
    <property type="match status" value="1"/>
</dbReference>
<dbReference type="PRINTS" id="PR00123">
    <property type="entry name" value="ATPASEA"/>
</dbReference>
<proteinExistence type="inferred from homology"/>
<dbReference type="InterPro" id="IPR045083">
    <property type="entry name" value="ATP_synth_F0_asu_bact/mt"/>
</dbReference>
<evidence type="ECO:0000256" key="9">
    <source>
        <dbReference type="ARBA" id="ARBA00023136"/>
    </source>
</evidence>
<evidence type="ECO:0000256" key="11">
    <source>
        <dbReference type="RuleBase" id="RU004450"/>
    </source>
</evidence>